<sequence>MNQDDTVKELRRRQQQWMRERDIEMERQSLGLEGLSPGDLVNQLTEKITSKLPSSSKQQKIDKSVADELETNTCSICFELMLPKEHAPIILFPCGHTLCKLCIESHFKTARQKNCPLCRCKVDNQAVNVSLQNLVVVFAKQKNLSNQITQESQISSQSDNGDYTEQLQMYNLRCKILYDEKTATEQQIFQQKLLIEDREAEITVLKSEEDDALMRMRKAEEELELIRKHLRRSNDEISKIQHKLNELETTVTLIDDTLKSVERERAKVTTLINIKKNS</sequence>
<keyword evidence="8" id="KW-1185">Reference proteome</keyword>
<dbReference type="Proteomes" id="UP001162131">
    <property type="component" value="Unassembled WGS sequence"/>
</dbReference>
<dbReference type="InterPro" id="IPR017907">
    <property type="entry name" value="Znf_RING_CS"/>
</dbReference>
<evidence type="ECO:0000256" key="4">
    <source>
        <dbReference type="PROSITE-ProRule" id="PRU00175"/>
    </source>
</evidence>
<evidence type="ECO:0000259" key="6">
    <source>
        <dbReference type="PROSITE" id="PS50089"/>
    </source>
</evidence>
<keyword evidence="2 4" id="KW-0863">Zinc-finger</keyword>
<evidence type="ECO:0000256" key="5">
    <source>
        <dbReference type="SAM" id="Coils"/>
    </source>
</evidence>
<dbReference type="PROSITE" id="PS50089">
    <property type="entry name" value="ZF_RING_2"/>
    <property type="match status" value="1"/>
</dbReference>
<keyword evidence="3" id="KW-0862">Zinc</keyword>
<dbReference type="EMBL" id="CAJZBQ010000047">
    <property type="protein sequence ID" value="CAG9329417.1"/>
    <property type="molecule type" value="Genomic_DNA"/>
</dbReference>
<dbReference type="GO" id="GO:0061630">
    <property type="term" value="F:ubiquitin protein ligase activity"/>
    <property type="evidence" value="ECO:0007669"/>
    <property type="project" value="InterPro"/>
</dbReference>
<dbReference type="InterPro" id="IPR001841">
    <property type="entry name" value="Znf_RING"/>
</dbReference>
<dbReference type="PANTHER" id="PTHR14134:SF3">
    <property type="entry name" value="RING-CH-TYPE DOMAIN-CONTAINING PROTEIN"/>
    <property type="match status" value="1"/>
</dbReference>
<reference evidence="7" key="1">
    <citation type="submission" date="2021-09" db="EMBL/GenBank/DDBJ databases">
        <authorList>
            <consortium name="AG Swart"/>
            <person name="Singh M."/>
            <person name="Singh A."/>
            <person name="Seah K."/>
            <person name="Emmerich C."/>
        </authorList>
    </citation>
    <scope>NUCLEOTIDE SEQUENCE</scope>
    <source>
        <strain evidence="7">ATCC30299</strain>
    </source>
</reference>
<feature type="coiled-coil region" evidence="5">
    <location>
        <begin position="202"/>
        <end position="264"/>
    </location>
</feature>
<accession>A0AAU9JQB9</accession>
<dbReference type="Gene3D" id="3.30.40.10">
    <property type="entry name" value="Zinc/RING finger domain, C3HC4 (zinc finger)"/>
    <property type="match status" value="1"/>
</dbReference>
<organism evidence="7 8">
    <name type="scientific">Blepharisma stoltei</name>
    <dbReference type="NCBI Taxonomy" id="1481888"/>
    <lineage>
        <taxon>Eukaryota</taxon>
        <taxon>Sar</taxon>
        <taxon>Alveolata</taxon>
        <taxon>Ciliophora</taxon>
        <taxon>Postciliodesmatophora</taxon>
        <taxon>Heterotrichea</taxon>
        <taxon>Heterotrichida</taxon>
        <taxon>Blepharismidae</taxon>
        <taxon>Blepharisma</taxon>
    </lineage>
</organism>
<feature type="domain" description="RING-type" evidence="6">
    <location>
        <begin position="74"/>
        <end position="119"/>
    </location>
</feature>
<dbReference type="GO" id="GO:0003697">
    <property type="term" value="F:single-stranded DNA binding"/>
    <property type="evidence" value="ECO:0007669"/>
    <property type="project" value="InterPro"/>
</dbReference>
<evidence type="ECO:0000256" key="1">
    <source>
        <dbReference type="ARBA" id="ARBA00022723"/>
    </source>
</evidence>
<dbReference type="Pfam" id="PF13639">
    <property type="entry name" value="zf-RING_2"/>
    <property type="match status" value="1"/>
</dbReference>
<proteinExistence type="predicted"/>
<evidence type="ECO:0000256" key="3">
    <source>
        <dbReference type="ARBA" id="ARBA00022833"/>
    </source>
</evidence>
<evidence type="ECO:0000256" key="2">
    <source>
        <dbReference type="ARBA" id="ARBA00022771"/>
    </source>
</evidence>
<comment type="caution">
    <text evidence="7">The sequence shown here is derived from an EMBL/GenBank/DDBJ whole genome shotgun (WGS) entry which is preliminary data.</text>
</comment>
<dbReference type="GO" id="GO:0006301">
    <property type="term" value="P:DNA damage tolerance"/>
    <property type="evidence" value="ECO:0007669"/>
    <property type="project" value="InterPro"/>
</dbReference>
<dbReference type="PROSITE" id="PS00518">
    <property type="entry name" value="ZF_RING_1"/>
    <property type="match status" value="1"/>
</dbReference>
<dbReference type="InterPro" id="IPR039577">
    <property type="entry name" value="Rad18"/>
</dbReference>
<evidence type="ECO:0000313" key="8">
    <source>
        <dbReference type="Proteomes" id="UP001162131"/>
    </source>
</evidence>
<gene>
    <name evidence="7" type="ORF">BSTOLATCC_MIC48237</name>
</gene>
<name>A0AAU9JQB9_9CILI</name>
<dbReference type="GO" id="GO:0008270">
    <property type="term" value="F:zinc ion binding"/>
    <property type="evidence" value="ECO:0007669"/>
    <property type="project" value="UniProtKB-KW"/>
</dbReference>
<keyword evidence="5" id="KW-0175">Coiled coil</keyword>
<protein>
    <recommendedName>
        <fullName evidence="6">RING-type domain-containing protein</fullName>
    </recommendedName>
</protein>
<evidence type="ECO:0000313" key="7">
    <source>
        <dbReference type="EMBL" id="CAG9329417.1"/>
    </source>
</evidence>
<keyword evidence="1" id="KW-0479">Metal-binding</keyword>
<dbReference type="SUPFAM" id="SSF57850">
    <property type="entry name" value="RING/U-box"/>
    <property type="match status" value="1"/>
</dbReference>
<dbReference type="AlphaFoldDB" id="A0AAU9JQB9"/>
<dbReference type="GO" id="GO:0006513">
    <property type="term" value="P:protein monoubiquitination"/>
    <property type="evidence" value="ECO:0007669"/>
    <property type="project" value="InterPro"/>
</dbReference>
<dbReference type="SMART" id="SM00184">
    <property type="entry name" value="RING"/>
    <property type="match status" value="1"/>
</dbReference>
<dbReference type="PANTHER" id="PTHR14134">
    <property type="entry name" value="E3 UBIQUITIN-PROTEIN LIGASE RAD18"/>
    <property type="match status" value="1"/>
</dbReference>
<dbReference type="InterPro" id="IPR013083">
    <property type="entry name" value="Znf_RING/FYVE/PHD"/>
</dbReference>